<dbReference type="Pfam" id="PF00990">
    <property type="entry name" value="GGDEF"/>
    <property type="match status" value="1"/>
</dbReference>
<dbReference type="PROSITE" id="PS50887">
    <property type="entry name" value="GGDEF"/>
    <property type="match status" value="1"/>
</dbReference>
<keyword evidence="1" id="KW-1133">Transmembrane helix</keyword>
<evidence type="ECO:0000313" key="5">
    <source>
        <dbReference type="EMBL" id="XAE40965.1"/>
    </source>
</evidence>
<feature type="transmembrane region" description="Helical" evidence="1">
    <location>
        <begin position="12"/>
        <end position="32"/>
    </location>
</feature>
<feature type="transmembrane region" description="Helical" evidence="1">
    <location>
        <begin position="44"/>
        <end position="69"/>
    </location>
</feature>
<name>A0ABZ3CZV1_9PROT</name>
<dbReference type="Proteomes" id="UP001449795">
    <property type="component" value="Chromosome"/>
</dbReference>
<dbReference type="SMART" id="SM00267">
    <property type="entry name" value="GGDEF"/>
    <property type="match status" value="1"/>
</dbReference>
<proteinExistence type="predicted"/>
<feature type="transmembrane region" description="Helical" evidence="1">
    <location>
        <begin position="81"/>
        <end position="100"/>
    </location>
</feature>
<evidence type="ECO:0000259" key="4">
    <source>
        <dbReference type="PROSITE" id="PS50924"/>
    </source>
</evidence>
<evidence type="ECO:0000313" key="6">
    <source>
        <dbReference type="Proteomes" id="UP001449795"/>
    </source>
</evidence>
<dbReference type="InterPro" id="IPR052155">
    <property type="entry name" value="Biofilm_reg_signaling"/>
</dbReference>
<dbReference type="PANTHER" id="PTHR44757:SF2">
    <property type="entry name" value="BIOFILM ARCHITECTURE MAINTENANCE PROTEIN MBAA"/>
    <property type="match status" value="1"/>
</dbReference>
<dbReference type="EMBL" id="CP152276">
    <property type="protein sequence ID" value="XAE40965.1"/>
    <property type="molecule type" value="Genomic_DNA"/>
</dbReference>
<dbReference type="PROSITE" id="PS50924">
    <property type="entry name" value="MHYT"/>
    <property type="match status" value="1"/>
</dbReference>
<dbReference type="CDD" id="cd01948">
    <property type="entry name" value="EAL"/>
    <property type="match status" value="1"/>
</dbReference>
<dbReference type="InterPro" id="IPR029787">
    <property type="entry name" value="Nucleotide_cyclase"/>
</dbReference>
<evidence type="ECO:0000256" key="1">
    <source>
        <dbReference type="PROSITE-ProRule" id="PRU00244"/>
    </source>
</evidence>
<dbReference type="InterPro" id="IPR001633">
    <property type="entry name" value="EAL_dom"/>
</dbReference>
<dbReference type="SUPFAM" id="SSF55073">
    <property type="entry name" value="Nucleotide cyclase"/>
    <property type="match status" value="1"/>
</dbReference>
<feature type="transmembrane region" description="Helical" evidence="1">
    <location>
        <begin position="170"/>
        <end position="189"/>
    </location>
</feature>
<dbReference type="Gene3D" id="3.20.20.450">
    <property type="entry name" value="EAL domain"/>
    <property type="match status" value="1"/>
</dbReference>
<dbReference type="SUPFAM" id="SSF141868">
    <property type="entry name" value="EAL domain-like"/>
    <property type="match status" value="1"/>
</dbReference>
<dbReference type="SMART" id="SM00052">
    <property type="entry name" value="EAL"/>
    <property type="match status" value="1"/>
</dbReference>
<reference evidence="5 6" key="1">
    <citation type="submission" date="2024-04" db="EMBL/GenBank/DDBJ databases">
        <title>Complete genome sequence of Nguyenibacter vanlangesis HBCM-1154, a strain capable of nitrogen fixation, IAA production, and phosphorus solubilization isolated from sugarcane soil.</title>
        <authorList>
            <person name="MY HANH P."/>
        </authorList>
    </citation>
    <scope>NUCLEOTIDE SEQUENCE [LARGE SCALE GENOMIC DNA]</scope>
    <source>
        <strain evidence="5 6">HBCM 1154</strain>
    </source>
</reference>
<sequence>MINKLLSVHDLWLVLMASLVCANGSWASISLFDRATRTNGTRQAAWQVLTAIAAGTTVWCTHFVAILAFNPGVPVTFDTDLTMLSLLLAMLGAGLGFVIASMASGPAMPLIGGIGMGLAIAGMHYTGLRAYQVQGTEIWNLPRVMLSVLLAATCSAGALHFAVRSGRTSRLIASLLVGGALIGLHVLSIDALRIVPAAAPGGAMKPGTFQALAVAVTMGAIGVFGTALACNLIDDSTRAESYDKILKMALNDSLTNLPNRASFTQALERALQKAELTGGRLALATIDLDRFKEINDVWGHPAGDDALRLIAERMRACLRPGEFVARVGGDEFAAILHVPDQATLEDFLARIDAALKQPIRVDDRDVATGGSVGVAFYPENAASAQALIHNADLAMYRAKRDPMRRVCFYDREMDEAARLRKRLASDLRTALKQEEFTLHYQVQTAVPTGEICGYEALLRWYHPELGEIAPAEFIALAEENGLIVAIGDWSLRAACAEAATWNPPYKISVNLSPSQFVHPDLPEKIAAILAETGLDPSRLELELTEETIVVDKARALLTVRRIKAMGVTIALDDFGTGYSSLDTLRSFPFDRIKLDRSFVQDLETNPQATAIVRAVLSLGKSLNIPILAEGIETSGQLTILSAEGCDAVQGYFLGRPATPRQIVESGAIIRHAPLPA</sequence>
<evidence type="ECO:0000259" key="2">
    <source>
        <dbReference type="PROSITE" id="PS50883"/>
    </source>
</evidence>
<accession>A0ABZ3CZV1</accession>
<dbReference type="InterPro" id="IPR005330">
    <property type="entry name" value="MHYT_dom"/>
</dbReference>
<dbReference type="RefSeq" id="WP_342626986.1">
    <property type="nucleotide sequence ID" value="NZ_CP152276.1"/>
</dbReference>
<feature type="transmembrane region" description="Helical" evidence="1">
    <location>
        <begin position="209"/>
        <end position="233"/>
    </location>
</feature>
<keyword evidence="1" id="KW-0472">Membrane</keyword>
<feature type="domain" description="GGDEF" evidence="3">
    <location>
        <begin position="279"/>
        <end position="411"/>
    </location>
</feature>
<feature type="domain" description="EAL" evidence="2">
    <location>
        <begin position="420"/>
        <end position="670"/>
    </location>
</feature>
<dbReference type="InterPro" id="IPR043128">
    <property type="entry name" value="Rev_trsase/Diguanyl_cyclase"/>
</dbReference>
<feature type="domain" description="MHYT" evidence="4">
    <location>
        <begin position="9"/>
        <end position="195"/>
    </location>
</feature>
<feature type="transmembrane region" description="Helical" evidence="1">
    <location>
        <begin position="145"/>
        <end position="163"/>
    </location>
</feature>
<protein>
    <submittedName>
        <fullName evidence="5">EAL domain-containing protein</fullName>
    </submittedName>
</protein>
<dbReference type="Pfam" id="PF03707">
    <property type="entry name" value="MHYT"/>
    <property type="match status" value="2"/>
</dbReference>
<keyword evidence="1" id="KW-0812">Transmembrane</keyword>
<dbReference type="PANTHER" id="PTHR44757">
    <property type="entry name" value="DIGUANYLATE CYCLASE DGCP"/>
    <property type="match status" value="1"/>
</dbReference>
<dbReference type="NCBIfam" id="TIGR00254">
    <property type="entry name" value="GGDEF"/>
    <property type="match status" value="1"/>
</dbReference>
<dbReference type="PROSITE" id="PS50883">
    <property type="entry name" value="EAL"/>
    <property type="match status" value="1"/>
</dbReference>
<gene>
    <name evidence="5" type="ORF">AAC691_11500</name>
</gene>
<evidence type="ECO:0000259" key="3">
    <source>
        <dbReference type="PROSITE" id="PS50887"/>
    </source>
</evidence>
<feature type="transmembrane region" description="Helical" evidence="1">
    <location>
        <begin position="107"/>
        <end position="125"/>
    </location>
</feature>
<keyword evidence="6" id="KW-1185">Reference proteome</keyword>
<dbReference type="Gene3D" id="3.30.70.270">
    <property type="match status" value="1"/>
</dbReference>
<dbReference type="CDD" id="cd01949">
    <property type="entry name" value="GGDEF"/>
    <property type="match status" value="1"/>
</dbReference>
<dbReference type="InterPro" id="IPR000160">
    <property type="entry name" value="GGDEF_dom"/>
</dbReference>
<dbReference type="Pfam" id="PF00563">
    <property type="entry name" value="EAL"/>
    <property type="match status" value="1"/>
</dbReference>
<dbReference type="InterPro" id="IPR035919">
    <property type="entry name" value="EAL_sf"/>
</dbReference>
<organism evidence="5 6">
    <name type="scientific">Nguyenibacter vanlangensis</name>
    <dbReference type="NCBI Taxonomy" id="1216886"/>
    <lineage>
        <taxon>Bacteria</taxon>
        <taxon>Pseudomonadati</taxon>
        <taxon>Pseudomonadota</taxon>
        <taxon>Alphaproteobacteria</taxon>
        <taxon>Acetobacterales</taxon>
        <taxon>Acetobacteraceae</taxon>
        <taxon>Nguyenibacter</taxon>
    </lineage>
</organism>